<evidence type="ECO:0000313" key="2">
    <source>
        <dbReference type="EMBL" id="CAH1975239.1"/>
    </source>
</evidence>
<reference evidence="2" key="1">
    <citation type="submission" date="2022-03" db="EMBL/GenBank/DDBJ databases">
        <authorList>
            <person name="Sayadi A."/>
        </authorList>
    </citation>
    <scope>NUCLEOTIDE SEQUENCE</scope>
</reference>
<dbReference type="OrthoDB" id="660555at2759"/>
<name>A0A9P0KI69_ACAOB</name>
<feature type="region of interest" description="Disordered" evidence="1">
    <location>
        <begin position="29"/>
        <end position="57"/>
    </location>
</feature>
<evidence type="ECO:0000313" key="3">
    <source>
        <dbReference type="Proteomes" id="UP001152888"/>
    </source>
</evidence>
<feature type="region of interest" description="Disordered" evidence="1">
    <location>
        <begin position="123"/>
        <end position="152"/>
    </location>
</feature>
<feature type="region of interest" description="Disordered" evidence="1">
    <location>
        <begin position="89"/>
        <end position="111"/>
    </location>
</feature>
<dbReference type="AlphaFoldDB" id="A0A9P0KI69"/>
<keyword evidence="3" id="KW-1185">Reference proteome</keyword>
<dbReference type="Proteomes" id="UP001152888">
    <property type="component" value="Unassembled WGS sequence"/>
</dbReference>
<accession>A0A9P0KI69</accession>
<comment type="caution">
    <text evidence="2">The sequence shown here is derived from an EMBL/GenBank/DDBJ whole genome shotgun (WGS) entry which is preliminary data.</text>
</comment>
<feature type="compositionally biased region" description="Gly residues" evidence="1">
    <location>
        <begin position="40"/>
        <end position="52"/>
    </location>
</feature>
<proteinExistence type="predicted"/>
<sequence length="152" mass="16835">MSRDEMHFQDRLLLLAQCTNPHRPFNVKRKPALAKQASSGKGGSVGGVGDRGQGAVQTVPKLSVQDFVRMDPSYTPDIEHLVFPVSRKRNPLQQVAPGPTQTSQQSSKTRSRLAEMFALSRHLQQRSVEREQQQQQAKASTRTTTGIVNVST</sequence>
<dbReference type="EMBL" id="CAKOFQ010006834">
    <property type="protein sequence ID" value="CAH1975239.1"/>
    <property type="molecule type" value="Genomic_DNA"/>
</dbReference>
<protein>
    <submittedName>
        <fullName evidence="2">Uncharacterized protein</fullName>
    </submittedName>
</protein>
<organism evidence="2 3">
    <name type="scientific">Acanthoscelides obtectus</name>
    <name type="common">Bean weevil</name>
    <name type="synonym">Bruchus obtectus</name>
    <dbReference type="NCBI Taxonomy" id="200917"/>
    <lineage>
        <taxon>Eukaryota</taxon>
        <taxon>Metazoa</taxon>
        <taxon>Ecdysozoa</taxon>
        <taxon>Arthropoda</taxon>
        <taxon>Hexapoda</taxon>
        <taxon>Insecta</taxon>
        <taxon>Pterygota</taxon>
        <taxon>Neoptera</taxon>
        <taxon>Endopterygota</taxon>
        <taxon>Coleoptera</taxon>
        <taxon>Polyphaga</taxon>
        <taxon>Cucujiformia</taxon>
        <taxon>Chrysomeloidea</taxon>
        <taxon>Chrysomelidae</taxon>
        <taxon>Bruchinae</taxon>
        <taxon>Bruchini</taxon>
        <taxon>Acanthoscelides</taxon>
    </lineage>
</organism>
<evidence type="ECO:0000256" key="1">
    <source>
        <dbReference type="SAM" id="MobiDB-lite"/>
    </source>
</evidence>
<feature type="compositionally biased region" description="Polar residues" evidence="1">
    <location>
        <begin position="137"/>
        <end position="152"/>
    </location>
</feature>
<gene>
    <name evidence="2" type="ORF">ACAOBT_LOCUS11520</name>
</gene>